<dbReference type="InterPro" id="IPR013033">
    <property type="entry name" value="MinC"/>
</dbReference>
<dbReference type="STRING" id="235279.HH_1016"/>
<dbReference type="GO" id="GO:1901891">
    <property type="term" value="P:regulation of cell septum assembly"/>
    <property type="evidence" value="ECO:0007669"/>
    <property type="project" value="InterPro"/>
</dbReference>
<evidence type="ECO:0000256" key="3">
    <source>
        <dbReference type="ARBA" id="ARBA00023210"/>
    </source>
</evidence>
<evidence type="ECO:0000256" key="1">
    <source>
        <dbReference type="ARBA" id="ARBA00006291"/>
    </source>
</evidence>
<dbReference type="eggNOG" id="COG0850">
    <property type="taxonomic scope" value="Bacteria"/>
</dbReference>
<dbReference type="EMBL" id="AE017125">
    <property type="protein sequence ID" value="AAP77613.1"/>
    <property type="molecule type" value="Genomic_DNA"/>
</dbReference>
<dbReference type="Pfam" id="PF03775">
    <property type="entry name" value="MinC_C"/>
    <property type="match status" value="1"/>
</dbReference>
<dbReference type="Gene3D" id="2.160.20.70">
    <property type="match status" value="1"/>
</dbReference>
<proteinExistence type="inferred from homology"/>
<dbReference type="InterPro" id="IPR016098">
    <property type="entry name" value="CAP/MinC_C"/>
</dbReference>
<evidence type="ECO:0000256" key="2">
    <source>
        <dbReference type="ARBA" id="ARBA00022618"/>
    </source>
</evidence>
<accession>Q7VHF1</accession>
<dbReference type="Proteomes" id="UP000002495">
    <property type="component" value="Chromosome"/>
</dbReference>
<evidence type="ECO:0000259" key="6">
    <source>
        <dbReference type="Pfam" id="PF03775"/>
    </source>
</evidence>
<dbReference type="PANTHER" id="PTHR34108:SF1">
    <property type="entry name" value="SEPTUM SITE-DETERMINING PROTEIN MINC"/>
    <property type="match status" value="1"/>
</dbReference>
<keyword evidence="8" id="KW-1185">Reference proteome</keyword>
<gene>
    <name evidence="7" type="ordered locus">HH_1016</name>
</gene>
<dbReference type="NCBIfam" id="NF001819">
    <property type="entry name" value="PRK00556.1-3"/>
    <property type="match status" value="1"/>
</dbReference>
<dbReference type="InterPro" id="IPR036145">
    <property type="entry name" value="MinC_C_sf"/>
</dbReference>
<sequence length="198" mass="22423">MIKTRQHTLRLFEFEAGGSIQEYIDFITKHLPLLQRHTLGFRDEIDPQLQAFLQEHNLSFAHLSDMAHIYLTRKDSDIPAQPSFSDVQTAHTSSRTLFVQKVVRSGEEIYHNGDIVVQSQVNSGARIIAEGNLLLLSECSGSIESQGDYIICTKILAPAILFQDALLDEHFLHKINQSSALFKIIFKKDDDICVKDLV</sequence>
<evidence type="ECO:0000313" key="8">
    <source>
        <dbReference type="Proteomes" id="UP000002495"/>
    </source>
</evidence>
<protein>
    <recommendedName>
        <fullName evidence="6">Septum formation inhibitor MinC C-terminal domain-containing protein</fullName>
    </recommendedName>
</protein>
<comment type="similarity">
    <text evidence="1">Belongs to the MinC family.</text>
</comment>
<dbReference type="PANTHER" id="PTHR34108">
    <property type="entry name" value="SEPTUM SITE-DETERMINING PROTEIN MINC"/>
    <property type="match status" value="1"/>
</dbReference>
<reference evidence="7 8" key="1">
    <citation type="journal article" date="2003" name="Proc. Natl. Acad. Sci. U.S.A.">
        <title>The complete genome sequence of the carcinogenic bacterium Helicobacter hepaticus.</title>
        <authorList>
            <person name="Suerbaum S."/>
            <person name="Josenhans C."/>
            <person name="Sterzenbach T."/>
            <person name="Drescher B."/>
            <person name="Brandt P."/>
            <person name="Bell M."/>
            <person name="Droege M."/>
            <person name="Fartmann B."/>
            <person name="Fischer H.-P."/>
            <person name="Ge Z."/>
            <person name="Hoerster A."/>
            <person name="Holland R."/>
            <person name="Klein K."/>
            <person name="Koenig J."/>
            <person name="Macko L."/>
            <person name="Mendz G.L."/>
            <person name="Nyakatura G."/>
            <person name="Schauer D.B."/>
            <person name="Shen Z."/>
            <person name="Weber J."/>
            <person name="Frosch M."/>
            <person name="Fox J.G."/>
        </authorList>
    </citation>
    <scope>NUCLEOTIDE SEQUENCE [LARGE SCALE GENOMIC DNA]</scope>
    <source>
        <strain evidence="8">ATCC 51449 / 3B1</strain>
    </source>
</reference>
<dbReference type="InterPro" id="IPR005526">
    <property type="entry name" value="Septum_form_inhib_MinC_C"/>
</dbReference>
<evidence type="ECO:0000256" key="4">
    <source>
        <dbReference type="ARBA" id="ARBA00023306"/>
    </source>
</evidence>
<feature type="domain" description="Septum formation inhibitor MinC C-terminal" evidence="6">
    <location>
        <begin position="98"/>
        <end position="170"/>
    </location>
</feature>
<evidence type="ECO:0000256" key="5">
    <source>
        <dbReference type="ARBA" id="ARBA00025606"/>
    </source>
</evidence>
<comment type="function">
    <text evidence="5">Cell division inhibitor that blocks the formation of polar Z ring septums. Rapidly oscillates between the poles of the cell to destabilize FtsZ filaments that have formed before they mature into polar Z rings. Prevents FtsZ polymerization.</text>
</comment>
<dbReference type="RefSeq" id="WP_011115856.1">
    <property type="nucleotide sequence ID" value="NC_004917.1"/>
</dbReference>
<keyword evidence="2" id="KW-0132">Cell division</keyword>
<dbReference type="SUPFAM" id="SSF63848">
    <property type="entry name" value="Cell-division inhibitor MinC, C-terminal domain"/>
    <property type="match status" value="1"/>
</dbReference>
<dbReference type="HOGENOM" id="CLU_114483_0_0_7"/>
<dbReference type="KEGG" id="hhe:HH_1016"/>
<name>Q7VHF1_HELHP</name>
<keyword evidence="4" id="KW-0131">Cell cycle</keyword>
<dbReference type="GO" id="GO:0000902">
    <property type="term" value="P:cell morphogenesis"/>
    <property type="evidence" value="ECO:0007669"/>
    <property type="project" value="InterPro"/>
</dbReference>
<dbReference type="GO" id="GO:0000917">
    <property type="term" value="P:division septum assembly"/>
    <property type="evidence" value="ECO:0007669"/>
    <property type="project" value="UniProtKB-KW"/>
</dbReference>
<dbReference type="OrthoDB" id="5323841at2"/>
<evidence type="ECO:0000313" key="7">
    <source>
        <dbReference type="EMBL" id="AAP77613.1"/>
    </source>
</evidence>
<keyword evidence="3" id="KW-0717">Septation</keyword>
<organism evidence="7 8">
    <name type="scientific">Helicobacter hepaticus (strain ATCC 51449 / 3B1)</name>
    <dbReference type="NCBI Taxonomy" id="235279"/>
    <lineage>
        <taxon>Bacteria</taxon>
        <taxon>Pseudomonadati</taxon>
        <taxon>Campylobacterota</taxon>
        <taxon>Epsilonproteobacteria</taxon>
        <taxon>Campylobacterales</taxon>
        <taxon>Helicobacteraceae</taxon>
        <taxon>Helicobacter</taxon>
    </lineage>
</organism>
<dbReference type="AlphaFoldDB" id="Q7VHF1"/>